<sequence>MAEEIQEEKKEKKSEVKLSKKAQEVLDAVGEMSVLELNELVKALEEKFGVSAAPVAAVAASAVPVAGATTATAVGGEAAPEEKATYDVVLTASGENKIAVIKALRELNQNLGLAEAKNLADNPGKPILEGVKKEEAEAAKKKLEEAGAKVELK</sequence>
<dbReference type="GO" id="GO:0006412">
    <property type="term" value="P:translation"/>
    <property type="evidence" value="ECO:0007669"/>
    <property type="project" value="UniProtKB-UniRule"/>
</dbReference>
<reference evidence="7" key="1">
    <citation type="journal article" date="2020" name="mSystems">
        <title>Genome- and Community-Level Interaction Insights into Carbon Utilization and Element Cycling Functions of Hydrothermarchaeota in Hydrothermal Sediment.</title>
        <authorList>
            <person name="Zhou Z."/>
            <person name="Liu Y."/>
            <person name="Xu W."/>
            <person name="Pan J."/>
            <person name="Luo Z.H."/>
            <person name="Li M."/>
        </authorList>
    </citation>
    <scope>NUCLEOTIDE SEQUENCE [LARGE SCALE GENOMIC DNA]</scope>
    <source>
        <strain evidence="7">SpSt-361</strain>
    </source>
</reference>
<dbReference type="EMBL" id="DSPJ01000066">
    <property type="protein sequence ID" value="HEX62002.1"/>
    <property type="molecule type" value="Genomic_DNA"/>
</dbReference>
<comment type="function">
    <text evidence="4">Forms part of the ribosomal stalk which helps the ribosome interact with GTP-bound translation factors. Is thus essential for accurate translation.</text>
</comment>
<dbReference type="InterPro" id="IPR036235">
    <property type="entry name" value="Ribosomal_bL12_oligo_N_sf"/>
</dbReference>
<keyword evidence="2 4" id="KW-0689">Ribosomal protein</keyword>
<dbReference type="SUPFAM" id="SSF48300">
    <property type="entry name" value="Ribosomal protein L7/12, oligomerisation (N-terminal) domain"/>
    <property type="match status" value="1"/>
</dbReference>
<dbReference type="AlphaFoldDB" id="A0A831Z310"/>
<comment type="subunit">
    <text evidence="4">Homodimer. Part of the ribosomal stalk of the 50S ribosomal subunit. Forms a multimeric L10(L12)X complex, where L10 forms an elongated spine to which 2 to 4 L12 dimers bind in a sequential fashion. Binds GTP-bound translation factors.</text>
</comment>
<dbReference type="Gene3D" id="1.20.5.710">
    <property type="entry name" value="Single helix bin"/>
    <property type="match status" value="1"/>
</dbReference>
<feature type="domain" description="Large ribosomal subunit protein bL12 oligomerization" evidence="6">
    <location>
        <begin position="22"/>
        <end position="64"/>
    </location>
</feature>
<evidence type="ECO:0000259" key="6">
    <source>
        <dbReference type="Pfam" id="PF16320"/>
    </source>
</evidence>
<keyword evidence="3 4" id="KW-0687">Ribonucleoprotein</keyword>
<accession>A0A831Z310</accession>
<dbReference type="NCBIfam" id="TIGR00855">
    <property type="entry name" value="L12"/>
    <property type="match status" value="1"/>
</dbReference>
<evidence type="ECO:0000256" key="4">
    <source>
        <dbReference type="HAMAP-Rule" id="MF_00368"/>
    </source>
</evidence>
<dbReference type="GO" id="GO:0022625">
    <property type="term" value="C:cytosolic large ribosomal subunit"/>
    <property type="evidence" value="ECO:0007669"/>
    <property type="project" value="TreeGrafter"/>
</dbReference>
<dbReference type="InterPro" id="IPR000206">
    <property type="entry name" value="Ribosomal_bL12"/>
</dbReference>
<dbReference type="Pfam" id="PF00542">
    <property type="entry name" value="Ribosomal_L12"/>
    <property type="match status" value="1"/>
</dbReference>
<dbReference type="Gene3D" id="3.30.1390.10">
    <property type="match status" value="1"/>
</dbReference>
<comment type="similarity">
    <text evidence="1 4">Belongs to the bacterial ribosomal protein bL12 family.</text>
</comment>
<comment type="caution">
    <text evidence="7">The sequence shown here is derived from an EMBL/GenBank/DDBJ whole genome shotgun (WGS) entry which is preliminary data.</text>
</comment>
<evidence type="ECO:0000256" key="3">
    <source>
        <dbReference type="ARBA" id="ARBA00023274"/>
    </source>
</evidence>
<evidence type="ECO:0000256" key="2">
    <source>
        <dbReference type="ARBA" id="ARBA00022980"/>
    </source>
</evidence>
<dbReference type="InterPro" id="IPR013823">
    <property type="entry name" value="Ribosomal_bL12_C"/>
</dbReference>
<dbReference type="SUPFAM" id="SSF54736">
    <property type="entry name" value="ClpS-like"/>
    <property type="match status" value="1"/>
</dbReference>
<evidence type="ECO:0000313" key="7">
    <source>
        <dbReference type="EMBL" id="HEX62002.1"/>
    </source>
</evidence>
<feature type="domain" description="Large ribosomal subunit protein bL12 C-terminal" evidence="5">
    <location>
        <begin position="86"/>
        <end position="153"/>
    </location>
</feature>
<name>A0A831Z310_UNCKA</name>
<organism evidence="7">
    <name type="scientific">candidate division WWE3 bacterium</name>
    <dbReference type="NCBI Taxonomy" id="2053526"/>
    <lineage>
        <taxon>Bacteria</taxon>
        <taxon>Katanobacteria</taxon>
    </lineage>
</organism>
<evidence type="ECO:0000256" key="1">
    <source>
        <dbReference type="ARBA" id="ARBA00007197"/>
    </source>
</evidence>
<evidence type="ECO:0000259" key="5">
    <source>
        <dbReference type="Pfam" id="PF00542"/>
    </source>
</evidence>
<proteinExistence type="inferred from homology"/>
<protein>
    <recommendedName>
        <fullName evidence="4">Large ribosomal subunit protein bL12</fullName>
    </recommendedName>
</protein>
<dbReference type="GO" id="GO:0003735">
    <property type="term" value="F:structural constituent of ribosome"/>
    <property type="evidence" value="ECO:0007669"/>
    <property type="project" value="InterPro"/>
</dbReference>
<dbReference type="InterPro" id="IPR014719">
    <property type="entry name" value="Ribosomal_bL12_C/ClpS-like"/>
</dbReference>
<dbReference type="PANTHER" id="PTHR45987:SF4">
    <property type="entry name" value="LARGE RIBOSOMAL SUBUNIT PROTEIN BL12M"/>
    <property type="match status" value="1"/>
</dbReference>
<dbReference type="PANTHER" id="PTHR45987">
    <property type="entry name" value="39S RIBOSOMAL PROTEIN L12"/>
    <property type="match status" value="1"/>
</dbReference>
<dbReference type="FunFam" id="3.30.1390.10:FF:000001">
    <property type="entry name" value="50S ribosomal protein L7/L12"/>
    <property type="match status" value="1"/>
</dbReference>
<gene>
    <name evidence="4" type="primary">rplL</name>
    <name evidence="7" type="ORF">ENR01_02495</name>
</gene>
<dbReference type="HAMAP" id="MF_00368">
    <property type="entry name" value="Ribosomal_bL12"/>
    <property type="match status" value="1"/>
</dbReference>
<dbReference type="Pfam" id="PF16320">
    <property type="entry name" value="Ribosomal_L12_N"/>
    <property type="match status" value="1"/>
</dbReference>
<dbReference type="InterPro" id="IPR008932">
    <property type="entry name" value="Ribosomal_bL12_oligo"/>
</dbReference>
<dbReference type="GO" id="GO:0003729">
    <property type="term" value="F:mRNA binding"/>
    <property type="evidence" value="ECO:0007669"/>
    <property type="project" value="TreeGrafter"/>
</dbReference>